<comment type="caution">
    <text evidence="1">The sequence shown here is derived from an EMBL/GenBank/DDBJ whole genome shotgun (WGS) entry which is preliminary data.</text>
</comment>
<name>A0A0F9LMS6_9ZZZZ</name>
<accession>A0A0F9LMS6</accession>
<evidence type="ECO:0000313" key="1">
    <source>
        <dbReference type="EMBL" id="KKM96319.1"/>
    </source>
</evidence>
<dbReference type="AlphaFoldDB" id="A0A0F9LMS6"/>
<dbReference type="EMBL" id="LAZR01005897">
    <property type="protein sequence ID" value="KKM96319.1"/>
    <property type="molecule type" value="Genomic_DNA"/>
</dbReference>
<proteinExistence type="predicted"/>
<reference evidence="1" key="1">
    <citation type="journal article" date="2015" name="Nature">
        <title>Complex archaea that bridge the gap between prokaryotes and eukaryotes.</title>
        <authorList>
            <person name="Spang A."/>
            <person name="Saw J.H."/>
            <person name="Jorgensen S.L."/>
            <person name="Zaremba-Niedzwiedzka K."/>
            <person name="Martijn J."/>
            <person name="Lind A.E."/>
            <person name="van Eijk R."/>
            <person name="Schleper C."/>
            <person name="Guy L."/>
            <person name="Ettema T.J."/>
        </authorList>
    </citation>
    <scope>NUCLEOTIDE SEQUENCE</scope>
</reference>
<sequence>MNDVIVGVRMPRKLKGALERERRRMSRAAGAEVKTSAVIRALLEQALSKPKSSRASA</sequence>
<gene>
    <name evidence="1" type="ORF">LCGC14_1179340</name>
</gene>
<organism evidence="1">
    <name type="scientific">marine sediment metagenome</name>
    <dbReference type="NCBI Taxonomy" id="412755"/>
    <lineage>
        <taxon>unclassified sequences</taxon>
        <taxon>metagenomes</taxon>
        <taxon>ecological metagenomes</taxon>
    </lineage>
</organism>
<protein>
    <submittedName>
        <fullName evidence="1">Uncharacterized protein</fullName>
    </submittedName>
</protein>